<dbReference type="InterPro" id="IPR019629">
    <property type="entry name" value="Uncharacterised_HI1736/YgjV"/>
</dbReference>
<sequence length="170" mass="17936">MSNTLLIHASGLIALALNVVALVCTCERSLRLRSGVAGMIWALNNFLMGANVAAALSVVSAGRTATSAVTLGERRSRTIGFAVFAALTLTVGLWTWGGWASLLMVGASLMSTYAVFHLTGRSLRWVMLAVSALWMVNAWSYGSWEQMAANLISAAASLYGACRMSRSASA</sequence>
<evidence type="ECO:0000256" key="1">
    <source>
        <dbReference type="SAM" id="Phobius"/>
    </source>
</evidence>
<keyword evidence="3" id="KW-1185">Reference proteome</keyword>
<dbReference type="RefSeq" id="WP_275680681.1">
    <property type="nucleotide sequence ID" value="NZ_JAJLJH010000001.1"/>
</dbReference>
<feature type="transmembrane region" description="Helical" evidence="1">
    <location>
        <begin position="125"/>
        <end position="141"/>
    </location>
</feature>
<name>A0A9X1YDR1_9BURK</name>
<gene>
    <name evidence="2" type="ORF">LPC04_02920</name>
</gene>
<feature type="transmembrane region" description="Helical" evidence="1">
    <location>
        <begin position="38"/>
        <end position="59"/>
    </location>
</feature>
<feature type="transmembrane region" description="Helical" evidence="1">
    <location>
        <begin position="79"/>
        <end position="96"/>
    </location>
</feature>
<keyword evidence="1" id="KW-0812">Transmembrane</keyword>
<reference evidence="2" key="1">
    <citation type="submission" date="2021-11" db="EMBL/GenBank/DDBJ databases">
        <title>BS-T2-15 a new species belonging to the Comamonadaceae family isolated from the soil of a French oak forest.</title>
        <authorList>
            <person name="Mieszkin S."/>
            <person name="Alain K."/>
        </authorList>
    </citation>
    <scope>NUCLEOTIDE SEQUENCE</scope>
    <source>
        <strain evidence="2">BS-T2-15</strain>
    </source>
</reference>
<dbReference type="EMBL" id="JAJLJH010000001">
    <property type="protein sequence ID" value="MCK9684654.1"/>
    <property type="molecule type" value="Genomic_DNA"/>
</dbReference>
<organism evidence="2 3">
    <name type="scientific">Scleromatobacter humisilvae</name>
    <dbReference type="NCBI Taxonomy" id="2897159"/>
    <lineage>
        <taxon>Bacteria</taxon>
        <taxon>Pseudomonadati</taxon>
        <taxon>Pseudomonadota</taxon>
        <taxon>Betaproteobacteria</taxon>
        <taxon>Burkholderiales</taxon>
        <taxon>Sphaerotilaceae</taxon>
        <taxon>Scleromatobacter</taxon>
    </lineage>
</organism>
<dbReference type="Proteomes" id="UP001139353">
    <property type="component" value="Unassembled WGS sequence"/>
</dbReference>
<evidence type="ECO:0000313" key="3">
    <source>
        <dbReference type="Proteomes" id="UP001139353"/>
    </source>
</evidence>
<evidence type="ECO:0000313" key="2">
    <source>
        <dbReference type="EMBL" id="MCK9684654.1"/>
    </source>
</evidence>
<keyword evidence="1" id="KW-1133">Transmembrane helix</keyword>
<accession>A0A9X1YDR1</accession>
<protein>
    <submittedName>
        <fullName evidence="2">YgjV family protein</fullName>
    </submittedName>
</protein>
<comment type="caution">
    <text evidence="2">The sequence shown here is derived from an EMBL/GenBank/DDBJ whole genome shotgun (WGS) entry which is preliminary data.</text>
</comment>
<keyword evidence="1" id="KW-0472">Membrane</keyword>
<proteinExistence type="predicted"/>
<dbReference type="Pfam" id="PF10688">
    <property type="entry name" value="Imp-YgjV"/>
    <property type="match status" value="1"/>
</dbReference>
<dbReference type="AlphaFoldDB" id="A0A9X1YDR1"/>